<evidence type="ECO:0000256" key="5">
    <source>
        <dbReference type="ARBA" id="ARBA00023040"/>
    </source>
</evidence>
<evidence type="ECO:0000256" key="7">
    <source>
        <dbReference type="ARBA" id="ARBA00023170"/>
    </source>
</evidence>
<dbReference type="Proteomes" id="UP000770717">
    <property type="component" value="Unassembled WGS sequence"/>
</dbReference>
<protein>
    <recommendedName>
        <fullName evidence="12">G-protein coupled receptors family 1 profile domain-containing protein</fullName>
    </recommendedName>
</protein>
<dbReference type="InterPro" id="IPR017452">
    <property type="entry name" value="GPCR_Rhodpsn_7TM"/>
</dbReference>
<evidence type="ECO:0000313" key="14">
    <source>
        <dbReference type="Proteomes" id="UP000770717"/>
    </source>
</evidence>
<keyword evidence="5 10" id="KW-0297">G-protein coupled receptor</keyword>
<evidence type="ECO:0000256" key="2">
    <source>
        <dbReference type="ARBA" id="ARBA00022475"/>
    </source>
</evidence>
<keyword evidence="2" id="KW-1003">Cell membrane</keyword>
<evidence type="ECO:0000256" key="9">
    <source>
        <dbReference type="ARBA" id="ARBA00023224"/>
    </source>
</evidence>
<keyword evidence="9 10" id="KW-0807">Transducer</keyword>
<organism evidence="13 14">
    <name type="scientific">Eleutherodactylus coqui</name>
    <name type="common">Puerto Rican coqui</name>
    <dbReference type="NCBI Taxonomy" id="57060"/>
    <lineage>
        <taxon>Eukaryota</taxon>
        <taxon>Metazoa</taxon>
        <taxon>Chordata</taxon>
        <taxon>Craniata</taxon>
        <taxon>Vertebrata</taxon>
        <taxon>Euteleostomi</taxon>
        <taxon>Amphibia</taxon>
        <taxon>Batrachia</taxon>
        <taxon>Anura</taxon>
        <taxon>Neobatrachia</taxon>
        <taxon>Hyloidea</taxon>
        <taxon>Eleutherodactylidae</taxon>
        <taxon>Eleutherodactylinae</taxon>
        <taxon>Eleutherodactylus</taxon>
        <taxon>Eleutherodactylus</taxon>
    </lineage>
</organism>
<dbReference type="GO" id="GO:0005886">
    <property type="term" value="C:plasma membrane"/>
    <property type="evidence" value="ECO:0007669"/>
    <property type="project" value="UniProtKB-SubCell"/>
</dbReference>
<accession>A0A8J6BEQ8</accession>
<dbReference type="Gene3D" id="1.20.1070.10">
    <property type="entry name" value="Rhodopsin 7-helix transmembrane proteins"/>
    <property type="match status" value="1"/>
</dbReference>
<gene>
    <name evidence="13" type="ORF">GDO78_017631</name>
</gene>
<comment type="subcellular location">
    <subcellularLocation>
        <location evidence="1">Cell membrane</location>
        <topology evidence="1">Multi-pass membrane protein</topology>
    </subcellularLocation>
</comment>
<dbReference type="PROSITE" id="PS00237">
    <property type="entry name" value="G_PROTEIN_RECEP_F1_1"/>
    <property type="match status" value="1"/>
</dbReference>
<comment type="similarity">
    <text evidence="10">Belongs to the G-protein coupled receptor 1 family.</text>
</comment>
<dbReference type="InterPro" id="IPR000276">
    <property type="entry name" value="GPCR_Rhodpsn"/>
</dbReference>
<keyword evidence="6 11" id="KW-0472">Membrane</keyword>
<evidence type="ECO:0000256" key="4">
    <source>
        <dbReference type="ARBA" id="ARBA00022989"/>
    </source>
</evidence>
<reference evidence="13" key="1">
    <citation type="thesis" date="2020" institute="ProQuest LLC" country="789 East Eisenhower Parkway, Ann Arbor, MI, USA">
        <title>Comparative Genomics and Chromosome Evolution.</title>
        <authorList>
            <person name="Mudd A.B."/>
        </authorList>
    </citation>
    <scope>NUCLEOTIDE SEQUENCE</scope>
    <source>
        <strain evidence="13">HN-11 Male</strain>
        <tissue evidence="13">Kidney and liver</tissue>
    </source>
</reference>
<dbReference type="GO" id="GO:0004930">
    <property type="term" value="F:G protein-coupled receptor activity"/>
    <property type="evidence" value="ECO:0007669"/>
    <property type="project" value="UniProtKB-KW"/>
</dbReference>
<feature type="transmembrane region" description="Helical" evidence="11">
    <location>
        <begin position="64"/>
        <end position="85"/>
    </location>
</feature>
<feature type="non-terminal residue" evidence="13">
    <location>
        <position position="259"/>
    </location>
</feature>
<comment type="caution">
    <text evidence="13">The sequence shown here is derived from an EMBL/GenBank/DDBJ whole genome shotgun (WGS) entry which is preliminary data.</text>
</comment>
<dbReference type="AlphaFoldDB" id="A0A8J6BEQ8"/>
<dbReference type="GO" id="GO:0035025">
    <property type="term" value="P:positive regulation of Rho protein signal transduction"/>
    <property type="evidence" value="ECO:0007669"/>
    <property type="project" value="TreeGrafter"/>
</dbReference>
<sequence length="259" mass="30126">LFIFGIICNVLALWIFCCKKEKWTVSTLFMMNLMIVNILVVFTFPFRLYVFLHKWELGTELCKALMSLYFVNMYMSIFTITAIAFDRYLAVRHPLKYKSWMSLRKASVTCCIFWIICITICILRNLKDIDYKLATCFQKDNTRPFDMSPVFVVVGFLLPLLIISFCSGKVIMTLRVRTRKWCFVKKAVKLVIAILASFIICFLPIHIGYTIGFVAESLRISCNILENINEFIHVANFIANLNCVLDSVIYYFAASEFQD</sequence>
<feature type="transmembrane region" description="Helical" evidence="11">
    <location>
        <begin position="147"/>
        <end position="166"/>
    </location>
</feature>
<feature type="transmembrane region" description="Helical" evidence="11">
    <location>
        <begin position="187"/>
        <end position="211"/>
    </location>
</feature>
<evidence type="ECO:0000256" key="10">
    <source>
        <dbReference type="RuleBase" id="RU000688"/>
    </source>
</evidence>
<dbReference type="Pfam" id="PF00001">
    <property type="entry name" value="7tm_1"/>
    <property type="match status" value="1"/>
</dbReference>
<dbReference type="OrthoDB" id="6086428at2759"/>
<keyword evidence="7 10" id="KW-0675">Receptor</keyword>
<feature type="domain" description="G-protein coupled receptors family 1 profile" evidence="12">
    <location>
        <begin position="8"/>
        <end position="250"/>
    </location>
</feature>
<dbReference type="PROSITE" id="PS50262">
    <property type="entry name" value="G_PROTEIN_RECEP_F1_2"/>
    <property type="match status" value="1"/>
</dbReference>
<proteinExistence type="inferred from homology"/>
<evidence type="ECO:0000256" key="1">
    <source>
        <dbReference type="ARBA" id="ARBA00004651"/>
    </source>
</evidence>
<dbReference type="PANTHER" id="PTHR24232">
    <property type="entry name" value="G-PROTEIN COUPLED RECEPTOR"/>
    <property type="match status" value="1"/>
</dbReference>
<dbReference type="FunFam" id="1.20.1070.10:FF:000142">
    <property type="entry name" value="G protein-coupled receptor 55"/>
    <property type="match status" value="1"/>
</dbReference>
<evidence type="ECO:0000256" key="3">
    <source>
        <dbReference type="ARBA" id="ARBA00022692"/>
    </source>
</evidence>
<keyword evidence="4 11" id="KW-1133">Transmembrane helix</keyword>
<evidence type="ECO:0000313" key="13">
    <source>
        <dbReference type="EMBL" id="KAG9465856.1"/>
    </source>
</evidence>
<evidence type="ECO:0000256" key="8">
    <source>
        <dbReference type="ARBA" id="ARBA00023180"/>
    </source>
</evidence>
<dbReference type="PANTHER" id="PTHR24232:SF97">
    <property type="entry name" value="G-PROTEIN COUPLED RECEPTORS FAMILY 1 PROFILE DOMAIN-CONTAINING PROTEIN"/>
    <property type="match status" value="1"/>
</dbReference>
<dbReference type="EMBL" id="WNTK01002620">
    <property type="protein sequence ID" value="KAG9465856.1"/>
    <property type="molecule type" value="Genomic_DNA"/>
</dbReference>
<dbReference type="PRINTS" id="PR00237">
    <property type="entry name" value="GPCRRHODOPSN"/>
</dbReference>
<dbReference type="GO" id="GO:0007200">
    <property type="term" value="P:phospholipase C-activating G protein-coupled receptor signaling pathway"/>
    <property type="evidence" value="ECO:0007669"/>
    <property type="project" value="TreeGrafter"/>
</dbReference>
<feature type="transmembrane region" description="Helical" evidence="11">
    <location>
        <begin position="231"/>
        <end position="253"/>
    </location>
</feature>
<keyword evidence="14" id="KW-1185">Reference proteome</keyword>
<name>A0A8J6BEQ8_ELECQ</name>
<evidence type="ECO:0000256" key="11">
    <source>
        <dbReference type="SAM" id="Phobius"/>
    </source>
</evidence>
<evidence type="ECO:0000256" key="6">
    <source>
        <dbReference type="ARBA" id="ARBA00023136"/>
    </source>
</evidence>
<feature type="non-terminal residue" evidence="13">
    <location>
        <position position="1"/>
    </location>
</feature>
<keyword evidence="8" id="KW-0325">Glycoprotein</keyword>
<feature type="transmembrane region" description="Helical" evidence="11">
    <location>
        <begin position="106"/>
        <end position="127"/>
    </location>
</feature>
<evidence type="ECO:0000259" key="12">
    <source>
        <dbReference type="PROSITE" id="PS50262"/>
    </source>
</evidence>
<keyword evidence="3 10" id="KW-0812">Transmembrane</keyword>
<feature type="transmembrane region" description="Helical" evidence="11">
    <location>
        <begin position="29"/>
        <end position="52"/>
    </location>
</feature>
<dbReference type="SUPFAM" id="SSF81321">
    <property type="entry name" value="Family A G protein-coupled receptor-like"/>
    <property type="match status" value="1"/>
</dbReference>